<gene>
    <name evidence="3" type="ORF">CANCADRAFT_128568</name>
</gene>
<sequence>MKLGFLLAILCVVVHGLPIAAPAPEPAVPLAGMLGRLALKGLAHLSKLRRMKMITAAPGIKAITKPGVSPSKPFGKFGSISEVAGGATSGLMDAQKKSKKYDVLKGAVIGATGAELAHQAAELISGDGREWFDKEQDTPDRDMTPKGPCSHGQIGNGGLEETSVDENSSCRYDDFYGDENNDQHTQSDYSYLPSLADHSANAQAFAEARSIYNHADEYADYE</sequence>
<evidence type="ECO:0000313" key="3">
    <source>
        <dbReference type="EMBL" id="ODV88773.1"/>
    </source>
</evidence>
<accession>A0A1E4TAP3</accession>
<feature type="chain" id="PRO_5009163115" evidence="2">
    <location>
        <begin position="17"/>
        <end position="222"/>
    </location>
</feature>
<feature type="signal peptide" evidence="2">
    <location>
        <begin position="1"/>
        <end position="16"/>
    </location>
</feature>
<feature type="region of interest" description="Disordered" evidence="1">
    <location>
        <begin position="127"/>
        <end position="189"/>
    </location>
</feature>
<dbReference type="EMBL" id="KV453843">
    <property type="protein sequence ID" value="ODV88773.1"/>
    <property type="molecule type" value="Genomic_DNA"/>
</dbReference>
<keyword evidence="4" id="KW-1185">Reference proteome</keyword>
<keyword evidence="2" id="KW-0732">Signal</keyword>
<feature type="compositionally biased region" description="Basic and acidic residues" evidence="1">
    <location>
        <begin position="127"/>
        <end position="144"/>
    </location>
</feature>
<dbReference type="Proteomes" id="UP000095023">
    <property type="component" value="Unassembled WGS sequence"/>
</dbReference>
<evidence type="ECO:0000313" key="4">
    <source>
        <dbReference type="Proteomes" id="UP000095023"/>
    </source>
</evidence>
<protein>
    <submittedName>
        <fullName evidence="3">Uncharacterized protein</fullName>
    </submittedName>
</protein>
<proteinExistence type="predicted"/>
<evidence type="ECO:0000256" key="2">
    <source>
        <dbReference type="SAM" id="SignalP"/>
    </source>
</evidence>
<reference evidence="4" key="1">
    <citation type="submission" date="2016-02" db="EMBL/GenBank/DDBJ databases">
        <title>Comparative genomics of biotechnologically important yeasts.</title>
        <authorList>
            <consortium name="DOE Joint Genome Institute"/>
            <person name="Riley R."/>
            <person name="Haridas S."/>
            <person name="Wolfe K.H."/>
            <person name="Lopes M.R."/>
            <person name="Hittinger C.T."/>
            <person name="Goker M."/>
            <person name="Salamov A."/>
            <person name="Wisecaver J."/>
            <person name="Long T.M."/>
            <person name="Aerts A.L."/>
            <person name="Barry K."/>
            <person name="Choi C."/>
            <person name="Clum A."/>
            <person name="Coughlan A.Y."/>
            <person name="Deshpande S."/>
            <person name="Douglass A.P."/>
            <person name="Hanson S.J."/>
            <person name="Klenk H.-P."/>
            <person name="Labutti K."/>
            <person name="Lapidus A."/>
            <person name="Lindquist E."/>
            <person name="Lipzen A."/>
            <person name="Meier-Kolthoff J.P."/>
            <person name="Ohm R.A."/>
            <person name="Otillar R.P."/>
            <person name="Pangilinan J."/>
            <person name="Peng Y."/>
            <person name="Rokas A."/>
            <person name="Rosa C.A."/>
            <person name="Scheuner C."/>
            <person name="Sibirny A.A."/>
            <person name="Slot J.C."/>
            <person name="Stielow J.B."/>
            <person name="Sun H."/>
            <person name="Kurtzman C.P."/>
            <person name="Blackwell M."/>
            <person name="Jeffries T.W."/>
            <person name="Grigoriev I.V."/>
        </authorList>
    </citation>
    <scope>NUCLEOTIDE SEQUENCE [LARGE SCALE GENOMIC DNA]</scope>
    <source>
        <strain evidence="4">NRRL Y-17796</strain>
    </source>
</reference>
<organism evidence="3 4">
    <name type="scientific">Tortispora caseinolytica NRRL Y-17796</name>
    <dbReference type="NCBI Taxonomy" id="767744"/>
    <lineage>
        <taxon>Eukaryota</taxon>
        <taxon>Fungi</taxon>
        <taxon>Dikarya</taxon>
        <taxon>Ascomycota</taxon>
        <taxon>Saccharomycotina</taxon>
        <taxon>Trigonopsidomycetes</taxon>
        <taxon>Trigonopsidales</taxon>
        <taxon>Trigonopsidaceae</taxon>
        <taxon>Tortispora</taxon>
    </lineage>
</organism>
<dbReference type="AlphaFoldDB" id="A0A1E4TAP3"/>
<name>A0A1E4TAP3_9ASCO</name>
<evidence type="ECO:0000256" key="1">
    <source>
        <dbReference type="SAM" id="MobiDB-lite"/>
    </source>
</evidence>